<comment type="function">
    <text evidence="5">Catalyzes the sequential NAD-dependent oxidations of L-histidinol to L-histidinaldehyde and then to L-histidine.</text>
</comment>
<evidence type="ECO:0000313" key="13">
    <source>
        <dbReference type="Proteomes" id="UP000183245"/>
    </source>
</evidence>
<dbReference type="EMBL" id="MNZT01000080">
    <property type="protein sequence ID" value="OIP96716.1"/>
    <property type="molecule type" value="Genomic_DNA"/>
</dbReference>
<evidence type="ECO:0000256" key="11">
    <source>
        <dbReference type="RuleBase" id="RU004175"/>
    </source>
</evidence>
<feature type="binding site" evidence="5 9">
    <location>
        <position position="260"/>
    </location>
    <ligand>
        <name>substrate</name>
    </ligand>
</feature>
<name>A0A1J5II24_9BACT</name>
<feature type="binding site" evidence="5 8">
    <location>
        <position position="212"/>
    </location>
    <ligand>
        <name>NAD(+)</name>
        <dbReference type="ChEBI" id="CHEBI:57540"/>
    </ligand>
</feature>
<dbReference type="FunFam" id="3.40.50.1980:FF:000026">
    <property type="entry name" value="Histidinol dehydrogenase"/>
    <property type="match status" value="1"/>
</dbReference>
<keyword evidence="5" id="KW-0368">Histidine biosynthesis</keyword>
<dbReference type="GO" id="GO:0000105">
    <property type="term" value="P:L-histidine biosynthetic process"/>
    <property type="evidence" value="ECO:0007669"/>
    <property type="project" value="UniProtKB-UniRule"/>
</dbReference>
<proteinExistence type="inferred from homology"/>
<dbReference type="InterPro" id="IPR022695">
    <property type="entry name" value="Histidinol_DH_monofunct"/>
</dbReference>
<keyword evidence="3 5" id="KW-0862">Zinc</keyword>
<evidence type="ECO:0000256" key="9">
    <source>
        <dbReference type="PIRSR" id="PIRSR000099-3"/>
    </source>
</evidence>
<dbReference type="PROSITE" id="PS00611">
    <property type="entry name" value="HISOL_DEHYDROGENASE"/>
    <property type="match status" value="1"/>
</dbReference>
<dbReference type="GO" id="GO:0005829">
    <property type="term" value="C:cytosol"/>
    <property type="evidence" value="ECO:0007669"/>
    <property type="project" value="TreeGrafter"/>
</dbReference>
<evidence type="ECO:0000256" key="8">
    <source>
        <dbReference type="PIRSR" id="PIRSR000099-2"/>
    </source>
</evidence>
<dbReference type="Gene3D" id="3.40.50.1980">
    <property type="entry name" value="Nitrogenase molybdenum iron protein domain"/>
    <property type="match status" value="2"/>
</dbReference>
<feature type="active site" description="Proton acceptor" evidence="5 7">
    <location>
        <position position="325"/>
    </location>
</feature>
<evidence type="ECO:0000256" key="4">
    <source>
        <dbReference type="ARBA" id="ARBA00023002"/>
    </source>
</evidence>
<feature type="binding site" evidence="5 10">
    <location>
        <position position="359"/>
    </location>
    <ligand>
        <name>Zn(2+)</name>
        <dbReference type="ChEBI" id="CHEBI:29105"/>
    </ligand>
</feature>
<feature type="active site" description="Proton acceptor" evidence="5 7">
    <location>
        <position position="326"/>
    </location>
</feature>
<dbReference type="GO" id="GO:0004399">
    <property type="term" value="F:histidinol dehydrogenase activity"/>
    <property type="evidence" value="ECO:0007669"/>
    <property type="project" value="UniProtKB-UniRule"/>
</dbReference>
<evidence type="ECO:0000256" key="7">
    <source>
        <dbReference type="PIRSR" id="PIRSR000099-1"/>
    </source>
</evidence>
<feature type="binding site" evidence="5 9">
    <location>
        <position position="257"/>
    </location>
    <ligand>
        <name>substrate</name>
    </ligand>
</feature>
<reference evidence="12" key="1">
    <citation type="journal article" date="2016" name="Environ. Microbiol.">
        <title>Genomic resolution of a cold subsurface aquifer community provides metabolic insights for novel microbes adapted to high CO concentrations.</title>
        <authorList>
            <person name="Probst A.J."/>
            <person name="Castelle C.J."/>
            <person name="Singh A."/>
            <person name="Brown C.T."/>
            <person name="Anantharaman K."/>
            <person name="Sharon I."/>
            <person name="Hug L.A."/>
            <person name="Burstein D."/>
            <person name="Emerson J.B."/>
            <person name="Thomas B.C."/>
            <person name="Banfield J.F."/>
        </authorList>
    </citation>
    <scope>NUCLEOTIDE SEQUENCE [LARGE SCALE GENOMIC DNA]</scope>
    <source>
        <strain evidence="12">CG2_30_54_11</strain>
    </source>
</reference>
<feature type="binding site" evidence="5 10">
    <location>
        <position position="257"/>
    </location>
    <ligand>
        <name>Zn(2+)</name>
        <dbReference type="ChEBI" id="CHEBI:29105"/>
    </ligand>
</feature>
<comment type="pathway">
    <text evidence="5">Amino-acid biosynthesis; L-histidine biosynthesis; L-histidine from 5-phospho-alpha-D-ribose 1-diphosphate: step 9/9.</text>
</comment>
<dbReference type="Gene3D" id="1.20.5.1300">
    <property type="match status" value="1"/>
</dbReference>
<dbReference type="EC" id="1.1.1.23" evidence="5"/>
<dbReference type="PANTHER" id="PTHR21256">
    <property type="entry name" value="HISTIDINOL DEHYDROGENASE HDH"/>
    <property type="match status" value="1"/>
</dbReference>
<feature type="binding site" evidence="5 9">
    <location>
        <position position="235"/>
    </location>
    <ligand>
        <name>substrate</name>
    </ligand>
</feature>
<dbReference type="PANTHER" id="PTHR21256:SF2">
    <property type="entry name" value="HISTIDINE BIOSYNTHESIS TRIFUNCTIONAL PROTEIN"/>
    <property type="match status" value="1"/>
</dbReference>
<dbReference type="Pfam" id="PF00815">
    <property type="entry name" value="Histidinol_dh"/>
    <property type="match status" value="1"/>
</dbReference>
<dbReference type="InterPro" id="IPR001692">
    <property type="entry name" value="Histidinol_DH_CS"/>
</dbReference>
<feature type="binding site" evidence="5 9">
    <location>
        <position position="359"/>
    </location>
    <ligand>
        <name>substrate</name>
    </ligand>
</feature>
<dbReference type="PIRSF" id="PIRSF000099">
    <property type="entry name" value="Histidinol_dh"/>
    <property type="match status" value="1"/>
</dbReference>
<feature type="binding site" evidence="5 10">
    <location>
        <position position="260"/>
    </location>
    <ligand>
        <name>Zn(2+)</name>
        <dbReference type="ChEBI" id="CHEBI:29105"/>
    </ligand>
</feature>
<feature type="binding site" evidence="5 10">
    <location>
        <position position="418"/>
    </location>
    <ligand>
        <name>Zn(2+)</name>
        <dbReference type="ChEBI" id="CHEBI:29105"/>
    </ligand>
</feature>
<dbReference type="AlphaFoldDB" id="A0A1J5II24"/>
<evidence type="ECO:0000313" key="12">
    <source>
        <dbReference type="EMBL" id="OIP96716.1"/>
    </source>
</evidence>
<feature type="binding site" evidence="5 8">
    <location>
        <position position="127"/>
    </location>
    <ligand>
        <name>NAD(+)</name>
        <dbReference type="ChEBI" id="CHEBI:57540"/>
    </ligand>
</feature>
<evidence type="ECO:0000256" key="5">
    <source>
        <dbReference type="HAMAP-Rule" id="MF_01024"/>
    </source>
</evidence>
<dbReference type="CDD" id="cd06572">
    <property type="entry name" value="Histidinol_dh"/>
    <property type="match status" value="1"/>
</dbReference>
<feature type="binding site" evidence="5 9">
    <location>
        <position position="413"/>
    </location>
    <ligand>
        <name>substrate</name>
    </ligand>
</feature>
<organism evidence="12 13">
    <name type="scientific">Candidatus Wirthbacteria bacterium CG2_30_54_11</name>
    <dbReference type="NCBI Taxonomy" id="1817892"/>
    <lineage>
        <taxon>Bacteria</taxon>
        <taxon>Candidatus Wirthbacteria</taxon>
    </lineage>
</organism>
<evidence type="ECO:0000256" key="6">
    <source>
        <dbReference type="PIRNR" id="PIRNR000099"/>
    </source>
</evidence>
<sequence>MITIKKLQDITKDDLDRIMKRSGDILDSIYETVKVIMADVKENGDAALRQYTEKFDGAKLDALQVTREEIEYAYTQVTPEFIEGFKQAMANSRKFESNAKPVEGKTITEEGIEVWREWRPIERVGLYIPGGKAFYPSCLLMTAIPAQIAGCKEFVVCTPPDKTGRAPASTLVACDLAGVQQIYKIGGAQAVAAMTYGTETVPQVYKIFGAGNTWVTAAKMLAFGTVDIDMPAGPSEIMILADETANPKFMAADLLSQSEHAEDSASVLVTTSAKLAKQVDSEVVRQMAYLSSRDTIEKSLGRYGMIVLVETLEQGAKFVNDYAPEHLEIVTQDDAKYLGMINNVGSVFLGNYSTEPAGDYASGSNHVLPTNGYARMFSPLSTESFGRKIQVQKLSKDGLGKIRNAIKALAETEGLPAHKNASEVRFEE</sequence>
<evidence type="ECO:0000256" key="3">
    <source>
        <dbReference type="ARBA" id="ARBA00022833"/>
    </source>
</evidence>
<dbReference type="NCBIfam" id="TIGR00069">
    <property type="entry name" value="hisD"/>
    <property type="match status" value="1"/>
</dbReference>
<keyword evidence="2 5" id="KW-0479">Metal-binding</keyword>
<dbReference type="SUPFAM" id="SSF53720">
    <property type="entry name" value="ALDH-like"/>
    <property type="match status" value="1"/>
</dbReference>
<keyword evidence="5 8" id="KW-0520">NAD</keyword>
<comment type="caution">
    <text evidence="12">The sequence shown here is derived from an EMBL/GenBank/DDBJ whole genome shotgun (WGS) entry which is preliminary data.</text>
</comment>
<comment type="similarity">
    <text evidence="1 5 6 11">Belongs to the histidinol dehydrogenase family.</text>
</comment>
<dbReference type="UniPathway" id="UPA00031">
    <property type="reaction ID" value="UER00014"/>
</dbReference>
<evidence type="ECO:0000256" key="10">
    <source>
        <dbReference type="PIRSR" id="PIRSR000099-4"/>
    </source>
</evidence>
<dbReference type="GO" id="GO:0051287">
    <property type="term" value="F:NAD binding"/>
    <property type="evidence" value="ECO:0007669"/>
    <property type="project" value="InterPro"/>
</dbReference>
<feature type="binding site" evidence="5 8">
    <location>
        <position position="189"/>
    </location>
    <ligand>
        <name>NAD(+)</name>
        <dbReference type="ChEBI" id="CHEBI:57540"/>
    </ligand>
</feature>
<dbReference type="PRINTS" id="PR00083">
    <property type="entry name" value="HOLDHDRGNASE"/>
</dbReference>
<dbReference type="STRING" id="1817892.AUK40_04690"/>
<keyword evidence="4 5" id="KW-0560">Oxidoreductase</keyword>
<accession>A0A1J5II24</accession>
<dbReference type="HAMAP" id="MF_01024">
    <property type="entry name" value="HisD"/>
    <property type="match status" value="1"/>
</dbReference>
<feature type="binding site" evidence="5 9">
    <location>
        <position position="418"/>
    </location>
    <ligand>
        <name>substrate</name>
    </ligand>
</feature>
<dbReference type="Proteomes" id="UP000183245">
    <property type="component" value="Unassembled WGS sequence"/>
</dbReference>
<dbReference type="InterPro" id="IPR016161">
    <property type="entry name" value="Ald_DH/histidinol_DH"/>
</dbReference>
<protein>
    <recommendedName>
        <fullName evidence="5">Histidinol dehydrogenase</fullName>
        <shortName evidence="5">HDH</shortName>
        <ecNumber evidence="5">1.1.1.23</ecNumber>
    </recommendedName>
</protein>
<evidence type="ECO:0000256" key="2">
    <source>
        <dbReference type="ARBA" id="ARBA00022723"/>
    </source>
</evidence>
<gene>
    <name evidence="5" type="primary">hisD</name>
    <name evidence="12" type="ORF">AUK40_04690</name>
</gene>
<comment type="catalytic activity">
    <reaction evidence="5">
        <text>L-histidinol + 2 NAD(+) + H2O = L-histidine + 2 NADH + 3 H(+)</text>
        <dbReference type="Rhea" id="RHEA:20641"/>
        <dbReference type="ChEBI" id="CHEBI:15377"/>
        <dbReference type="ChEBI" id="CHEBI:15378"/>
        <dbReference type="ChEBI" id="CHEBI:57540"/>
        <dbReference type="ChEBI" id="CHEBI:57595"/>
        <dbReference type="ChEBI" id="CHEBI:57699"/>
        <dbReference type="ChEBI" id="CHEBI:57945"/>
        <dbReference type="EC" id="1.1.1.23"/>
    </reaction>
</comment>
<dbReference type="InterPro" id="IPR012131">
    <property type="entry name" value="Hstdl_DH"/>
</dbReference>
<feature type="binding site" evidence="5 9">
    <location>
        <position position="326"/>
    </location>
    <ligand>
        <name>substrate</name>
    </ligand>
</feature>
<dbReference type="FunFam" id="3.40.50.1980:FF:000001">
    <property type="entry name" value="Histidinol dehydrogenase"/>
    <property type="match status" value="1"/>
</dbReference>
<evidence type="ECO:0000256" key="1">
    <source>
        <dbReference type="ARBA" id="ARBA00010178"/>
    </source>
</evidence>
<dbReference type="GO" id="GO:0008270">
    <property type="term" value="F:zinc ion binding"/>
    <property type="evidence" value="ECO:0007669"/>
    <property type="project" value="UniProtKB-UniRule"/>
</dbReference>
<keyword evidence="5" id="KW-0028">Amino-acid biosynthesis</keyword>
<comment type="cofactor">
    <cofactor evidence="5 10">
        <name>Zn(2+)</name>
        <dbReference type="ChEBI" id="CHEBI:29105"/>
    </cofactor>
    <text evidence="5 10">Binds 1 zinc ion per subunit.</text>
</comment>